<dbReference type="Gene3D" id="1.10.10.10">
    <property type="entry name" value="Winged helix-like DNA-binding domain superfamily/Winged helix DNA-binding domain"/>
    <property type="match status" value="1"/>
</dbReference>
<dbReference type="InterPro" id="IPR000838">
    <property type="entry name" value="RNA_pol_sigma70_ECF_CS"/>
</dbReference>
<dbReference type="GO" id="GO:0006950">
    <property type="term" value="P:response to stress"/>
    <property type="evidence" value="ECO:0007669"/>
    <property type="project" value="UniProtKB-ARBA"/>
</dbReference>
<evidence type="ECO:0000256" key="7">
    <source>
        <dbReference type="RuleBase" id="RU000716"/>
    </source>
</evidence>
<dbReference type="AlphaFoldDB" id="A0A1H0LIB6"/>
<evidence type="ECO:0000313" key="10">
    <source>
        <dbReference type="EMBL" id="SDO67803.1"/>
    </source>
</evidence>
<organism evidence="10 11">
    <name type="scientific">Actinacidiphila guanduensis</name>
    <dbReference type="NCBI Taxonomy" id="310781"/>
    <lineage>
        <taxon>Bacteria</taxon>
        <taxon>Bacillati</taxon>
        <taxon>Actinomycetota</taxon>
        <taxon>Actinomycetes</taxon>
        <taxon>Kitasatosporales</taxon>
        <taxon>Streptomycetaceae</taxon>
        <taxon>Actinacidiphila</taxon>
    </lineage>
</organism>
<evidence type="ECO:0000259" key="9">
    <source>
        <dbReference type="Pfam" id="PF08281"/>
    </source>
</evidence>
<feature type="domain" description="RNA polymerase sigma factor 70 region 4 type 2" evidence="9">
    <location>
        <begin position="129"/>
        <end position="180"/>
    </location>
</feature>
<dbReference type="InterPro" id="IPR013325">
    <property type="entry name" value="RNA_pol_sigma_r2"/>
</dbReference>
<dbReference type="Pfam" id="PF04542">
    <property type="entry name" value="Sigma70_r2"/>
    <property type="match status" value="1"/>
</dbReference>
<evidence type="ECO:0000256" key="4">
    <source>
        <dbReference type="ARBA" id="ARBA00023082"/>
    </source>
</evidence>
<reference evidence="10 11" key="1">
    <citation type="submission" date="2016-10" db="EMBL/GenBank/DDBJ databases">
        <authorList>
            <person name="de Groot N.N."/>
        </authorList>
    </citation>
    <scope>NUCLEOTIDE SEQUENCE [LARGE SCALE GENOMIC DNA]</scope>
    <source>
        <strain evidence="10 11">CGMCC 4.2022</strain>
    </source>
</reference>
<dbReference type="PANTHER" id="PTHR43133:SF65">
    <property type="entry name" value="ECF RNA POLYMERASE SIGMA FACTOR SIGG"/>
    <property type="match status" value="1"/>
</dbReference>
<dbReference type="PROSITE" id="PS01063">
    <property type="entry name" value="SIGMA70_ECF"/>
    <property type="match status" value="1"/>
</dbReference>
<dbReference type="NCBIfam" id="TIGR02960">
    <property type="entry name" value="SigX5"/>
    <property type="match status" value="1"/>
</dbReference>
<evidence type="ECO:0000256" key="5">
    <source>
        <dbReference type="ARBA" id="ARBA00023125"/>
    </source>
</evidence>
<dbReference type="SUPFAM" id="SSF88659">
    <property type="entry name" value="Sigma3 and sigma4 domains of RNA polymerase sigma factors"/>
    <property type="match status" value="1"/>
</dbReference>
<dbReference type="InterPro" id="IPR036388">
    <property type="entry name" value="WH-like_DNA-bd_sf"/>
</dbReference>
<dbReference type="InterPro" id="IPR039425">
    <property type="entry name" value="RNA_pol_sigma-70-like"/>
</dbReference>
<dbReference type="InterPro" id="IPR014284">
    <property type="entry name" value="RNA_pol_sigma-70_dom"/>
</dbReference>
<sequence>MPESAEFGAVAEPFRRELLAHCYRMVGSVDDAEDLVQETYLRAWRSYGGFEGRASLRTWLYRIATNACLTALRHGARRQLPSGLGAPGEDGGLAADAAVWLQPVPDALVGAGSADPEATAVARESLRLALVAGLQYLPARQRAVLLLRDVLAFPAAEAAEILGTTTTAVKSALQRARARLEEAAPAPESVAEPDDPRVRDLLDRYVEAFVRSDPVALRQLLAEDVALELPPSPRWYAGSDAASQAAAGLGAPGDWRMVPTAANGLPAAAAYLRAPDGTHRAFGVAVLTPSPTSHRITRITVFATPSLIARFGLPEVYEERAAAGGGGR</sequence>
<dbReference type="EMBL" id="FNIE01000011">
    <property type="protein sequence ID" value="SDO67803.1"/>
    <property type="molecule type" value="Genomic_DNA"/>
</dbReference>
<dbReference type="SUPFAM" id="SSF54427">
    <property type="entry name" value="NTF2-like"/>
    <property type="match status" value="1"/>
</dbReference>
<protein>
    <recommendedName>
        <fullName evidence="7">RNA polymerase sigma factor</fullName>
    </recommendedName>
</protein>
<dbReference type="Pfam" id="PF08281">
    <property type="entry name" value="Sigma70_r4_2"/>
    <property type="match status" value="1"/>
</dbReference>
<dbReference type="OrthoDB" id="7376212at2"/>
<comment type="subunit">
    <text evidence="2">Interacts transiently with the RNA polymerase catalytic core formed by RpoA, RpoB, RpoC and RpoZ (2 alpha, 1 beta, 1 beta' and 1 omega subunit) to form the RNA polymerase holoenzyme that can initiate transcription.</text>
</comment>
<dbReference type="RefSeq" id="WP_093786718.1">
    <property type="nucleotide sequence ID" value="NZ_FNIE01000011.1"/>
</dbReference>
<keyword evidence="4 7" id="KW-0731">Sigma factor</keyword>
<comment type="similarity">
    <text evidence="1 7">Belongs to the sigma-70 factor family. ECF subfamily.</text>
</comment>
<dbReference type="GO" id="GO:0016987">
    <property type="term" value="F:sigma factor activity"/>
    <property type="evidence" value="ECO:0007669"/>
    <property type="project" value="UniProtKB-KW"/>
</dbReference>
<keyword evidence="5 7" id="KW-0238">DNA-binding</keyword>
<dbReference type="NCBIfam" id="TIGR02937">
    <property type="entry name" value="sigma70-ECF"/>
    <property type="match status" value="1"/>
</dbReference>
<keyword evidence="11" id="KW-1185">Reference proteome</keyword>
<keyword evidence="6 7" id="KW-0804">Transcription</keyword>
<dbReference type="NCBIfam" id="NF006089">
    <property type="entry name" value="PRK08241.1"/>
    <property type="match status" value="1"/>
</dbReference>
<dbReference type="GO" id="GO:0006352">
    <property type="term" value="P:DNA-templated transcription initiation"/>
    <property type="evidence" value="ECO:0007669"/>
    <property type="project" value="InterPro"/>
</dbReference>
<feature type="domain" description="RNA polymerase sigma-70 region 2" evidence="8">
    <location>
        <begin position="13"/>
        <end position="77"/>
    </location>
</feature>
<evidence type="ECO:0000256" key="6">
    <source>
        <dbReference type="ARBA" id="ARBA00023163"/>
    </source>
</evidence>
<gene>
    <name evidence="10" type="ORF">SAMN05216259_111218</name>
</gene>
<evidence type="ECO:0000256" key="1">
    <source>
        <dbReference type="ARBA" id="ARBA00010641"/>
    </source>
</evidence>
<name>A0A1H0LIB6_9ACTN</name>
<dbReference type="CDD" id="cd06171">
    <property type="entry name" value="Sigma70_r4"/>
    <property type="match status" value="1"/>
</dbReference>
<evidence type="ECO:0000256" key="3">
    <source>
        <dbReference type="ARBA" id="ARBA00023015"/>
    </source>
</evidence>
<proteinExistence type="inferred from homology"/>
<evidence type="ECO:0000256" key="2">
    <source>
        <dbReference type="ARBA" id="ARBA00011344"/>
    </source>
</evidence>
<dbReference type="InterPro" id="IPR032710">
    <property type="entry name" value="NTF2-like_dom_sf"/>
</dbReference>
<dbReference type="GO" id="GO:0003677">
    <property type="term" value="F:DNA binding"/>
    <property type="evidence" value="ECO:0007669"/>
    <property type="project" value="UniProtKB-KW"/>
</dbReference>
<dbReference type="PANTHER" id="PTHR43133">
    <property type="entry name" value="RNA POLYMERASE ECF-TYPE SIGMA FACTO"/>
    <property type="match status" value="1"/>
</dbReference>
<dbReference type="STRING" id="310781.SAMN05216259_111218"/>
<keyword evidence="3 7" id="KW-0805">Transcription regulation</keyword>
<evidence type="ECO:0000313" key="11">
    <source>
        <dbReference type="Proteomes" id="UP000199341"/>
    </source>
</evidence>
<dbReference type="InterPro" id="IPR014305">
    <property type="entry name" value="RNA_pol_sigma-G_actinobac"/>
</dbReference>
<dbReference type="Proteomes" id="UP000199341">
    <property type="component" value="Unassembled WGS sequence"/>
</dbReference>
<accession>A0A1H0LIB6</accession>
<dbReference type="Gene3D" id="1.10.1740.10">
    <property type="match status" value="1"/>
</dbReference>
<dbReference type="SUPFAM" id="SSF88946">
    <property type="entry name" value="Sigma2 domain of RNA polymerase sigma factors"/>
    <property type="match status" value="1"/>
</dbReference>
<dbReference type="Gene3D" id="3.10.450.50">
    <property type="match status" value="1"/>
</dbReference>
<evidence type="ECO:0000259" key="8">
    <source>
        <dbReference type="Pfam" id="PF04542"/>
    </source>
</evidence>
<dbReference type="InterPro" id="IPR007627">
    <property type="entry name" value="RNA_pol_sigma70_r2"/>
</dbReference>
<dbReference type="InterPro" id="IPR013249">
    <property type="entry name" value="RNA_pol_sigma70_r4_t2"/>
</dbReference>
<dbReference type="InterPro" id="IPR013324">
    <property type="entry name" value="RNA_pol_sigma_r3/r4-like"/>
</dbReference>